<dbReference type="RefSeq" id="WP_132476879.1">
    <property type="nucleotide sequence ID" value="NZ_JBHRVM010000001.1"/>
</dbReference>
<feature type="domain" description="O-antigen ligase-related" evidence="6">
    <location>
        <begin position="185"/>
        <end position="341"/>
    </location>
</feature>
<evidence type="ECO:0000256" key="3">
    <source>
        <dbReference type="ARBA" id="ARBA00022989"/>
    </source>
</evidence>
<keyword evidence="7" id="KW-0436">Ligase</keyword>
<dbReference type="GO" id="GO:0016874">
    <property type="term" value="F:ligase activity"/>
    <property type="evidence" value="ECO:0007669"/>
    <property type="project" value="UniProtKB-KW"/>
</dbReference>
<organism evidence="7 8">
    <name type="scientific">Paracandidimonas soli</name>
    <dbReference type="NCBI Taxonomy" id="1917182"/>
    <lineage>
        <taxon>Bacteria</taxon>
        <taxon>Pseudomonadati</taxon>
        <taxon>Pseudomonadota</taxon>
        <taxon>Betaproteobacteria</taxon>
        <taxon>Burkholderiales</taxon>
        <taxon>Alcaligenaceae</taxon>
        <taxon>Paracandidimonas</taxon>
    </lineage>
</organism>
<keyword evidence="2 5" id="KW-0812">Transmembrane</keyword>
<feature type="transmembrane region" description="Helical" evidence="5">
    <location>
        <begin position="225"/>
        <end position="243"/>
    </location>
</feature>
<dbReference type="Proteomes" id="UP000294692">
    <property type="component" value="Unassembled WGS sequence"/>
</dbReference>
<feature type="transmembrane region" description="Helical" evidence="5">
    <location>
        <begin position="115"/>
        <end position="133"/>
    </location>
</feature>
<comment type="caution">
    <text evidence="7">The sequence shown here is derived from an EMBL/GenBank/DDBJ whole genome shotgun (WGS) entry which is preliminary data.</text>
</comment>
<feature type="transmembrane region" description="Helical" evidence="5">
    <location>
        <begin position="334"/>
        <end position="351"/>
    </location>
</feature>
<sequence>MPIHFLRDPVWAQRYTSAAVFLFFAISLVVRSGYSLGAALLFLGGLAMLCRPREWPILLRHDKALLALFLAFFLVWVAGILLDEPTLSKFDKPIRILCAAAALLWLLKHPPRREYLWGGIAAGAILVGAWAGWQKLELHVDRAQGYTHMIQFGNISMLLGMLSLAGLGWAWVLKRSLPWSILMLLAFFCGLGGSLFSGSRGGWIGIPFVLMVIVHAYKDHFPRKAIMAFVLATAAGIALLYYWPATGVQSRVQEAVSDVTRYVENDVATTSVGARLEMWRFGWLAFQESPLLGLGDKGLAEARQRMIAEGRVQPVVGKFNHLHSEYVDVAAKRGLLGLCALLLLYLIPLRIGTRLVRSPDAEAKPYAVAVSILCVSYMDYGLSQTFLSHNSGVMVFFFSMVIFWSLLPRSGRADVETAQGK</sequence>
<keyword evidence="4 5" id="KW-0472">Membrane</keyword>
<evidence type="ECO:0000313" key="8">
    <source>
        <dbReference type="Proteomes" id="UP000294692"/>
    </source>
</evidence>
<feature type="transmembrane region" description="Helical" evidence="5">
    <location>
        <begin position="386"/>
        <end position="407"/>
    </location>
</feature>
<reference evidence="7 8" key="1">
    <citation type="submission" date="2019-03" db="EMBL/GenBank/DDBJ databases">
        <title>Genomic Encyclopedia of Type Strains, Phase IV (KMG-IV): sequencing the most valuable type-strain genomes for metagenomic binning, comparative biology and taxonomic classification.</title>
        <authorList>
            <person name="Goeker M."/>
        </authorList>
    </citation>
    <scope>NUCLEOTIDE SEQUENCE [LARGE SCALE GENOMIC DNA]</scope>
    <source>
        <strain evidence="7 8">DSM 100048</strain>
    </source>
</reference>
<comment type="subcellular location">
    <subcellularLocation>
        <location evidence="1">Membrane</location>
        <topology evidence="1">Multi-pass membrane protein</topology>
    </subcellularLocation>
</comment>
<dbReference type="InterPro" id="IPR051533">
    <property type="entry name" value="WaaL-like"/>
</dbReference>
<dbReference type="InterPro" id="IPR007016">
    <property type="entry name" value="O-antigen_ligase-rel_domated"/>
</dbReference>
<dbReference type="OrthoDB" id="8576060at2"/>
<evidence type="ECO:0000256" key="5">
    <source>
        <dbReference type="SAM" id="Phobius"/>
    </source>
</evidence>
<keyword evidence="8" id="KW-1185">Reference proteome</keyword>
<dbReference type="PANTHER" id="PTHR37422:SF17">
    <property type="entry name" value="O-ANTIGEN LIGASE"/>
    <property type="match status" value="1"/>
</dbReference>
<dbReference type="GO" id="GO:0016020">
    <property type="term" value="C:membrane"/>
    <property type="evidence" value="ECO:0007669"/>
    <property type="project" value="UniProtKB-SubCell"/>
</dbReference>
<feature type="transmembrane region" description="Helical" evidence="5">
    <location>
        <begin position="64"/>
        <end position="81"/>
    </location>
</feature>
<name>A0A4R3V730_9BURK</name>
<keyword evidence="3 5" id="KW-1133">Transmembrane helix</keyword>
<protein>
    <submittedName>
        <fullName evidence="7">O-antigen ligase</fullName>
    </submittedName>
</protein>
<evidence type="ECO:0000256" key="2">
    <source>
        <dbReference type="ARBA" id="ARBA00022692"/>
    </source>
</evidence>
<evidence type="ECO:0000259" key="6">
    <source>
        <dbReference type="Pfam" id="PF04932"/>
    </source>
</evidence>
<gene>
    <name evidence="7" type="ORF">EV686_104334</name>
</gene>
<feature type="transmembrane region" description="Helical" evidence="5">
    <location>
        <begin position="20"/>
        <end position="43"/>
    </location>
</feature>
<evidence type="ECO:0000256" key="1">
    <source>
        <dbReference type="ARBA" id="ARBA00004141"/>
    </source>
</evidence>
<evidence type="ECO:0000256" key="4">
    <source>
        <dbReference type="ARBA" id="ARBA00023136"/>
    </source>
</evidence>
<feature type="transmembrane region" description="Helical" evidence="5">
    <location>
        <begin position="179"/>
        <end position="196"/>
    </location>
</feature>
<dbReference type="AlphaFoldDB" id="A0A4R3V730"/>
<feature type="transmembrane region" description="Helical" evidence="5">
    <location>
        <begin position="153"/>
        <end position="172"/>
    </location>
</feature>
<dbReference type="Pfam" id="PF04932">
    <property type="entry name" value="Wzy_C"/>
    <property type="match status" value="1"/>
</dbReference>
<accession>A0A4R3V730</accession>
<dbReference type="EMBL" id="SMBX01000004">
    <property type="protein sequence ID" value="TCU99233.1"/>
    <property type="molecule type" value="Genomic_DNA"/>
</dbReference>
<proteinExistence type="predicted"/>
<dbReference type="PANTHER" id="PTHR37422">
    <property type="entry name" value="TEICHURONIC ACID BIOSYNTHESIS PROTEIN TUAE"/>
    <property type="match status" value="1"/>
</dbReference>
<evidence type="ECO:0000313" key="7">
    <source>
        <dbReference type="EMBL" id="TCU99233.1"/>
    </source>
</evidence>